<dbReference type="PANTHER" id="PTHR13303">
    <property type="entry name" value="PREFOLDIN SUBUNIT 2"/>
    <property type="match status" value="1"/>
</dbReference>
<dbReference type="GO" id="GO:0051082">
    <property type="term" value="F:unfolded protein binding"/>
    <property type="evidence" value="ECO:0007669"/>
    <property type="project" value="InterPro"/>
</dbReference>
<organism evidence="5">
    <name type="scientific">Tetraselmis sp. GSL018</name>
    <dbReference type="NCBI Taxonomy" id="582737"/>
    <lineage>
        <taxon>Eukaryota</taxon>
        <taxon>Viridiplantae</taxon>
        <taxon>Chlorophyta</taxon>
        <taxon>core chlorophytes</taxon>
        <taxon>Chlorodendrophyceae</taxon>
        <taxon>Chlorodendrales</taxon>
        <taxon>Chlorodendraceae</taxon>
        <taxon>Tetraselmis</taxon>
    </lineage>
</organism>
<dbReference type="FunFam" id="1.10.287.370:FF:000002">
    <property type="entry name" value="Prefoldin subunit 2"/>
    <property type="match status" value="1"/>
</dbReference>
<dbReference type="EMBL" id="GBEZ01021118">
    <property type="protein sequence ID" value="JAC65608.1"/>
    <property type="molecule type" value="Transcribed_RNA"/>
</dbReference>
<evidence type="ECO:0000256" key="1">
    <source>
        <dbReference type="ARBA" id="ARBA00008045"/>
    </source>
</evidence>
<dbReference type="AlphaFoldDB" id="A0A061R0Z9"/>
<proteinExistence type="inferred from homology"/>
<keyword evidence="2" id="KW-0143">Chaperone</keyword>
<dbReference type="InterPro" id="IPR027235">
    <property type="entry name" value="PFD2"/>
</dbReference>
<reference evidence="5" key="1">
    <citation type="submission" date="2014-05" db="EMBL/GenBank/DDBJ databases">
        <title>The transcriptome of the halophilic microalga Tetraselmis sp. GSL018 isolated from the Great Salt Lake, Utah.</title>
        <authorList>
            <person name="Jinkerson R.E."/>
            <person name="D'Adamo S."/>
            <person name="Posewitz M.C."/>
        </authorList>
    </citation>
    <scope>NUCLEOTIDE SEQUENCE</scope>
    <source>
        <strain evidence="5">GSL018</strain>
    </source>
</reference>
<dbReference type="InterPro" id="IPR002777">
    <property type="entry name" value="PFD_beta-like"/>
</dbReference>
<dbReference type="CDD" id="cd23163">
    <property type="entry name" value="Prefoldin_2"/>
    <property type="match status" value="1"/>
</dbReference>
<dbReference type="SUPFAM" id="SSF46579">
    <property type="entry name" value="Prefoldin"/>
    <property type="match status" value="1"/>
</dbReference>
<feature type="compositionally biased region" description="Basic and acidic residues" evidence="4">
    <location>
        <begin position="99"/>
        <end position="108"/>
    </location>
</feature>
<evidence type="ECO:0000313" key="5">
    <source>
        <dbReference type="EMBL" id="JAC65608.1"/>
    </source>
</evidence>
<dbReference type="Pfam" id="PF01920">
    <property type="entry name" value="Prefoldin_2"/>
    <property type="match status" value="1"/>
</dbReference>
<sequence length="141" mass="16271">MPETSNSTAHEPQNSQEVIQMFQEMRQEIQQLSEKINEFENETREHQLVIEALTPLDPNRKCFRLIGGVLVERNVAEVLPAVKNNKTQLEDFVKKLEEQRDAKNKDMSDFQSKYKIRMKNQGDDTQPDEKKPAASSQGVLV</sequence>
<dbReference type="InterPro" id="IPR009053">
    <property type="entry name" value="Prefoldin"/>
</dbReference>
<dbReference type="GO" id="GO:0009409">
    <property type="term" value="P:response to cold"/>
    <property type="evidence" value="ECO:0007669"/>
    <property type="project" value="UniProtKB-ARBA"/>
</dbReference>
<name>A0A061R0Z9_9CHLO</name>
<gene>
    <name evidence="5" type="primary">PFDN2</name>
    <name evidence="5" type="ORF">TSPGSL018_15665</name>
</gene>
<dbReference type="Gene3D" id="1.10.287.370">
    <property type="match status" value="1"/>
</dbReference>
<keyword evidence="3" id="KW-0175">Coiled coil</keyword>
<accession>A0A061R0Z9</accession>
<dbReference type="GO" id="GO:0016272">
    <property type="term" value="C:prefoldin complex"/>
    <property type="evidence" value="ECO:0007669"/>
    <property type="project" value="InterPro"/>
</dbReference>
<evidence type="ECO:0000256" key="2">
    <source>
        <dbReference type="ARBA" id="ARBA00023186"/>
    </source>
</evidence>
<evidence type="ECO:0000256" key="3">
    <source>
        <dbReference type="SAM" id="Coils"/>
    </source>
</evidence>
<evidence type="ECO:0000256" key="4">
    <source>
        <dbReference type="SAM" id="MobiDB-lite"/>
    </source>
</evidence>
<comment type="similarity">
    <text evidence="1">Belongs to the prefoldin subunit beta family.</text>
</comment>
<feature type="region of interest" description="Disordered" evidence="4">
    <location>
        <begin position="99"/>
        <end position="141"/>
    </location>
</feature>
<dbReference type="GO" id="GO:0006457">
    <property type="term" value="P:protein folding"/>
    <property type="evidence" value="ECO:0007669"/>
    <property type="project" value="InterPro"/>
</dbReference>
<protein>
    <submittedName>
        <fullName evidence="5">Prefoldin subunit 2</fullName>
    </submittedName>
</protein>
<feature type="coiled-coil region" evidence="3">
    <location>
        <begin position="15"/>
        <end position="49"/>
    </location>
</feature>